<evidence type="ECO:0000313" key="10">
    <source>
        <dbReference type="Proteomes" id="UP000179153"/>
    </source>
</evidence>
<dbReference type="Pfam" id="PF02770">
    <property type="entry name" value="Acyl-CoA_dh_M"/>
    <property type="match status" value="1"/>
</dbReference>
<dbReference type="Pfam" id="PF02771">
    <property type="entry name" value="Acyl-CoA_dh_N"/>
    <property type="match status" value="1"/>
</dbReference>
<evidence type="ECO:0008006" key="11">
    <source>
        <dbReference type="Google" id="ProtNLM"/>
    </source>
</evidence>
<dbReference type="GO" id="GO:0050660">
    <property type="term" value="F:flavin adenine dinucleotide binding"/>
    <property type="evidence" value="ECO:0007669"/>
    <property type="project" value="InterPro"/>
</dbReference>
<sequence>MYSFKKEPAMFDPERFERELFDSTDEERTFIAELRAYFLDSRLKPISNEDIYSNKFSEDAYRRAFKAAQEAGICGFNIPQEYGGLGLSSKLAAMLIEEMCAVDGGIGLSIGASSSLVAVPVMLFGTQEQKRRWLPLIAKGEVIGCYCQTESDAGSDVASIKTRAVQREDGVWVINGEKQFITNGAYAHLAVVVARTSTFEGNPHKGISVFLVDLERAKKQGQFSVLREAERKAGLHASPTSAVAFIDCTADDVLGSIDEGWKILMATLASSRATAIGSQGVGIAKGAWRIADAYARQRVQFKQPLSNFPDVQWEMLSVESAIDAAHLLVIRSALLRDYFSQSDPRDSRPWQMEASVTKLYGSELASEATSSAMQVLGGFGYMMESGVPKFWHDGRVVSIYEGTSGVQRLVIGREIIARALKHFSSKSEFVRWKLTKKWVLSNHDEENAFWGRMNYVGKDERVMLKEFMLIRKRFIGCFQEVLSHNSPKRDSSSLPLAWRFIVEAFVACEAAKMLLWQLVYHRERHPHAAPFRAHASWGVYRAKVAVFALEAARDCDSELEAACGFVGSD</sequence>
<keyword evidence="5" id="KW-0560">Oxidoreductase</keyword>
<dbReference type="PANTHER" id="PTHR43884:SF12">
    <property type="entry name" value="ISOVALERYL-COA DEHYDROGENASE, MITOCHONDRIAL-RELATED"/>
    <property type="match status" value="1"/>
</dbReference>
<dbReference type="InterPro" id="IPR013786">
    <property type="entry name" value="AcylCoA_DH/ox_N"/>
</dbReference>
<evidence type="ECO:0000259" key="6">
    <source>
        <dbReference type="Pfam" id="PF00441"/>
    </source>
</evidence>
<dbReference type="PROSITE" id="PS00073">
    <property type="entry name" value="ACYL_COA_DH_2"/>
    <property type="match status" value="1"/>
</dbReference>
<comment type="similarity">
    <text evidence="2 5">Belongs to the acyl-CoA dehydrogenase family.</text>
</comment>
<reference evidence="9 10" key="1">
    <citation type="journal article" date="2016" name="Nat. Commun.">
        <title>Thousands of microbial genomes shed light on interconnected biogeochemical processes in an aquifer system.</title>
        <authorList>
            <person name="Anantharaman K."/>
            <person name="Brown C.T."/>
            <person name="Hug L.A."/>
            <person name="Sharon I."/>
            <person name="Castelle C.J."/>
            <person name="Probst A.J."/>
            <person name="Thomas B.C."/>
            <person name="Singh A."/>
            <person name="Wilkins M.J."/>
            <person name="Karaoz U."/>
            <person name="Brodie E.L."/>
            <person name="Williams K.H."/>
            <person name="Hubbard S.S."/>
            <person name="Banfield J.F."/>
        </authorList>
    </citation>
    <scope>NUCLEOTIDE SEQUENCE [LARGE SCALE GENOMIC DNA]</scope>
</reference>
<dbReference type="Pfam" id="PF00441">
    <property type="entry name" value="Acyl-CoA_dh_1"/>
    <property type="match status" value="1"/>
</dbReference>
<keyword evidence="3 5" id="KW-0285">Flavoprotein</keyword>
<evidence type="ECO:0000259" key="7">
    <source>
        <dbReference type="Pfam" id="PF02770"/>
    </source>
</evidence>
<comment type="cofactor">
    <cofactor evidence="1 5">
        <name>FAD</name>
        <dbReference type="ChEBI" id="CHEBI:57692"/>
    </cofactor>
</comment>
<dbReference type="EMBL" id="MHOI01000021">
    <property type="protein sequence ID" value="OGZ61280.1"/>
    <property type="molecule type" value="Genomic_DNA"/>
</dbReference>
<dbReference type="AlphaFoldDB" id="A0A1G2HG86"/>
<accession>A0A1G2HG86</accession>
<evidence type="ECO:0000256" key="4">
    <source>
        <dbReference type="ARBA" id="ARBA00022827"/>
    </source>
</evidence>
<dbReference type="GO" id="GO:0003995">
    <property type="term" value="F:acyl-CoA dehydrogenase activity"/>
    <property type="evidence" value="ECO:0007669"/>
    <property type="project" value="InterPro"/>
</dbReference>
<dbReference type="SUPFAM" id="SSF47203">
    <property type="entry name" value="Acyl-CoA dehydrogenase C-terminal domain-like"/>
    <property type="match status" value="1"/>
</dbReference>
<evidence type="ECO:0000256" key="3">
    <source>
        <dbReference type="ARBA" id="ARBA00022630"/>
    </source>
</evidence>
<dbReference type="InterPro" id="IPR009100">
    <property type="entry name" value="AcylCoA_DH/oxidase_NM_dom_sf"/>
</dbReference>
<organism evidence="9 10">
    <name type="scientific">Candidatus Spechtbacteria bacterium RIFCSPLOWO2_01_FULL_46_10</name>
    <dbReference type="NCBI Taxonomy" id="1802163"/>
    <lineage>
        <taxon>Bacteria</taxon>
        <taxon>Candidatus Spechtiibacteriota</taxon>
    </lineage>
</organism>
<gene>
    <name evidence="9" type="ORF">A2932_02060</name>
</gene>
<dbReference type="Proteomes" id="UP000179153">
    <property type="component" value="Unassembled WGS sequence"/>
</dbReference>
<dbReference type="Gene3D" id="1.10.540.10">
    <property type="entry name" value="Acyl-CoA dehydrogenase/oxidase, N-terminal domain"/>
    <property type="match status" value="1"/>
</dbReference>
<protein>
    <recommendedName>
        <fullName evidence="11">Acyl-CoA dehydrogenase</fullName>
    </recommendedName>
</protein>
<name>A0A1G2HG86_9BACT</name>
<comment type="caution">
    <text evidence="9">The sequence shown here is derived from an EMBL/GenBank/DDBJ whole genome shotgun (WGS) entry which is preliminary data.</text>
</comment>
<dbReference type="InterPro" id="IPR006089">
    <property type="entry name" value="Acyl-CoA_DH_CS"/>
</dbReference>
<feature type="domain" description="Acyl-CoA dehydrogenase/oxidase N-terminal" evidence="8">
    <location>
        <begin position="24"/>
        <end position="141"/>
    </location>
</feature>
<proteinExistence type="inferred from homology"/>
<dbReference type="InterPro" id="IPR036250">
    <property type="entry name" value="AcylCo_DH-like_C"/>
</dbReference>
<feature type="domain" description="Acyl-CoA oxidase/dehydrogenase middle" evidence="7">
    <location>
        <begin position="145"/>
        <end position="248"/>
    </location>
</feature>
<dbReference type="STRING" id="1802163.A2932_02060"/>
<dbReference type="InterPro" id="IPR037069">
    <property type="entry name" value="AcylCoA_DH/ox_N_sf"/>
</dbReference>
<dbReference type="InterPro" id="IPR009075">
    <property type="entry name" value="AcylCo_DH/oxidase_C"/>
</dbReference>
<dbReference type="Gene3D" id="1.20.140.10">
    <property type="entry name" value="Butyryl-CoA Dehydrogenase, subunit A, domain 3"/>
    <property type="match status" value="1"/>
</dbReference>
<evidence type="ECO:0000313" key="9">
    <source>
        <dbReference type="EMBL" id="OGZ61280.1"/>
    </source>
</evidence>
<dbReference type="Gene3D" id="2.40.110.10">
    <property type="entry name" value="Butyryl-CoA Dehydrogenase, subunit A, domain 2"/>
    <property type="match status" value="1"/>
</dbReference>
<evidence type="ECO:0000256" key="5">
    <source>
        <dbReference type="RuleBase" id="RU362125"/>
    </source>
</evidence>
<evidence type="ECO:0000256" key="2">
    <source>
        <dbReference type="ARBA" id="ARBA00009347"/>
    </source>
</evidence>
<feature type="domain" description="Acyl-CoA dehydrogenase/oxidase C-terminal" evidence="6">
    <location>
        <begin position="258"/>
        <end position="415"/>
    </location>
</feature>
<dbReference type="SUPFAM" id="SSF56645">
    <property type="entry name" value="Acyl-CoA dehydrogenase NM domain-like"/>
    <property type="match status" value="1"/>
</dbReference>
<dbReference type="InterPro" id="IPR006091">
    <property type="entry name" value="Acyl-CoA_Oxase/DH_mid-dom"/>
</dbReference>
<dbReference type="InterPro" id="IPR046373">
    <property type="entry name" value="Acyl-CoA_Oxase/DH_mid-dom_sf"/>
</dbReference>
<keyword evidence="4 5" id="KW-0274">FAD</keyword>
<evidence type="ECO:0000256" key="1">
    <source>
        <dbReference type="ARBA" id="ARBA00001974"/>
    </source>
</evidence>
<dbReference type="PANTHER" id="PTHR43884">
    <property type="entry name" value="ACYL-COA DEHYDROGENASE"/>
    <property type="match status" value="1"/>
</dbReference>
<evidence type="ECO:0000259" key="8">
    <source>
        <dbReference type="Pfam" id="PF02771"/>
    </source>
</evidence>